<protein>
    <submittedName>
        <fullName evidence="2">(wild Malaysian banana) hypothetical protein</fullName>
    </submittedName>
</protein>
<dbReference type="AlphaFoldDB" id="A0A8D7F2B6"/>
<feature type="region of interest" description="Disordered" evidence="1">
    <location>
        <begin position="34"/>
        <end position="134"/>
    </location>
</feature>
<name>A0A8D7F2B6_MUSAM</name>
<feature type="compositionally biased region" description="Low complexity" evidence="1">
    <location>
        <begin position="37"/>
        <end position="69"/>
    </location>
</feature>
<gene>
    <name evidence="2" type="ORF">GSMUA_280670.1</name>
</gene>
<sequence length="134" mass="15145">MNPGPKASPDVWSIHRRGASISWGLRRTMRTQNSHWLSAPSPSVSPSRSIARSSSSRRPSRPSRPALRLRLSKVMSRRRGSMRRRKPLQSSSMRPSSPSLSAMRGRKSSNSTGRRAMTIRRRSKPTRKRSVDGR</sequence>
<feature type="compositionally biased region" description="Low complexity" evidence="1">
    <location>
        <begin position="90"/>
        <end position="103"/>
    </location>
</feature>
<reference evidence="2" key="1">
    <citation type="submission" date="2021-03" db="EMBL/GenBank/DDBJ databases">
        <authorList>
            <consortium name="Genoscope - CEA"/>
            <person name="William W."/>
        </authorList>
    </citation>
    <scope>NUCLEOTIDE SEQUENCE</scope>
    <source>
        <strain evidence="2">Doubled-haploid Pahang</strain>
    </source>
</reference>
<feature type="compositionally biased region" description="Basic residues" evidence="1">
    <location>
        <begin position="75"/>
        <end position="87"/>
    </location>
</feature>
<feature type="compositionally biased region" description="Basic residues" evidence="1">
    <location>
        <begin position="117"/>
        <end position="128"/>
    </location>
</feature>
<dbReference type="EMBL" id="HG996470">
    <property type="protein sequence ID" value="CAG1840238.1"/>
    <property type="molecule type" value="Genomic_DNA"/>
</dbReference>
<proteinExistence type="predicted"/>
<accession>A0A8D7F2B6</accession>
<organism evidence="2">
    <name type="scientific">Musa acuminata subsp. malaccensis</name>
    <name type="common">Wild banana</name>
    <name type="synonym">Musa malaccensis</name>
    <dbReference type="NCBI Taxonomy" id="214687"/>
    <lineage>
        <taxon>Eukaryota</taxon>
        <taxon>Viridiplantae</taxon>
        <taxon>Streptophyta</taxon>
        <taxon>Embryophyta</taxon>
        <taxon>Tracheophyta</taxon>
        <taxon>Spermatophyta</taxon>
        <taxon>Magnoliopsida</taxon>
        <taxon>Liliopsida</taxon>
        <taxon>Zingiberales</taxon>
        <taxon>Musaceae</taxon>
        <taxon>Musa</taxon>
    </lineage>
</organism>
<evidence type="ECO:0000313" key="2">
    <source>
        <dbReference type="EMBL" id="CAG1840238.1"/>
    </source>
</evidence>
<evidence type="ECO:0000256" key="1">
    <source>
        <dbReference type="SAM" id="MobiDB-lite"/>
    </source>
</evidence>